<comment type="caution">
    <text evidence="1">The sequence shown here is derived from an EMBL/GenBank/DDBJ whole genome shotgun (WGS) entry which is preliminary data.</text>
</comment>
<dbReference type="Proteomes" id="UP001157418">
    <property type="component" value="Unassembled WGS sequence"/>
</dbReference>
<organism evidence="1 2">
    <name type="scientific">Lactuca virosa</name>
    <dbReference type="NCBI Taxonomy" id="75947"/>
    <lineage>
        <taxon>Eukaryota</taxon>
        <taxon>Viridiplantae</taxon>
        <taxon>Streptophyta</taxon>
        <taxon>Embryophyta</taxon>
        <taxon>Tracheophyta</taxon>
        <taxon>Spermatophyta</taxon>
        <taxon>Magnoliopsida</taxon>
        <taxon>eudicotyledons</taxon>
        <taxon>Gunneridae</taxon>
        <taxon>Pentapetalae</taxon>
        <taxon>asterids</taxon>
        <taxon>campanulids</taxon>
        <taxon>Asterales</taxon>
        <taxon>Asteraceae</taxon>
        <taxon>Cichorioideae</taxon>
        <taxon>Cichorieae</taxon>
        <taxon>Lactucinae</taxon>
        <taxon>Lactuca</taxon>
    </lineage>
</organism>
<proteinExistence type="predicted"/>
<evidence type="ECO:0000313" key="2">
    <source>
        <dbReference type="Proteomes" id="UP001157418"/>
    </source>
</evidence>
<accession>A0AAU9PQV7</accession>
<gene>
    <name evidence="1" type="ORF">LVIROSA_LOCUS38073</name>
</gene>
<sequence length="93" mass="10982">MKVSRSLFFNLFFRDSIYQSINHGGGFGFRYNNRIRILRYFVSNFIRTSQLSDANIVKKGYLLLESQFPPLSPTHHNSRKSKRNTIKMLGFFL</sequence>
<keyword evidence="2" id="KW-1185">Reference proteome</keyword>
<dbReference type="EMBL" id="CAKMRJ010005745">
    <property type="protein sequence ID" value="CAH1452786.1"/>
    <property type="molecule type" value="Genomic_DNA"/>
</dbReference>
<evidence type="ECO:0000313" key="1">
    <source>
        <dbReference type="EMBL" id="CAH1452786.1"/>
    </source>
</evidence>
<protein>
    <submittedName>
        <fullName evidence="1">Uncharacterized protein</fullName>
    </submittedName>
</protein>
<name>A0AAU9PQV7_9ASTR</name>
<reference evidence="1 2" key="1">
    <citation type="submission" date="2022-01" db="EMBL/GenBank/DDBJ databases">
        <authorList>
            <person name="Xiong W."/>
            <person name="Schranz E."/>
        </authorList>
    </citation>
    <scope>NUCLEOTIDE SEQUENCE [LARGE SCALE GENOMIC DNA]</scope>
</reference>
<dbReference type="AlphaFoldDB" id="A0AAU9PQV7"/>